<dbReference type="PROSITE" id="PS50846">
    <property type="entry name" value="HMA_2"/>
    <property type="match status" value="1"/>
</dbReference>
<dbReference type="PANTHER" id="PTHR42208:SF1">
    <property type="entry name" value="HEAVY METAL TRANSPORTER"/>
    <property type="match status" value="1"/>
</dbReference>
<feature type="transmembrane region" description="Helical" evidence="2">
    <location>
        <begin position="169"/>
        <end position="188"/>
    </location>
</feature>
<dbReference type="Pfam" id="PF13386">
    <property type="entry name" value="DsbD_2"/>
    <property type="match status" value="1"/>
</dbReference>
<feature type="transmembrane region" description="Helical" evidence="2">
    <location>
        <begin position="278"/>
        <end position="296"/>
    </location>
</feature>
<reference evidence="4 5" key="1">
    <citation type="submission" date="2024-04" db="EMBL/GenBank/DDBJ databases">
        <authorList>
            <person name="Cremers G."/>
        </authorList>
    </citation>
    <scope>NUCLEOTIDE SEQUENCE [LARGE SCALE GENOMIC DNA]</scope>
    <source>
        <strain evidence="4">MeCH1-AG</strain>
    </source>
</reference>
<dbReference type="PANTHER" id="PTHR42208">
    <property type="entry name" value="HEAVY METAL TRANSPORTER-RELATED"/>
    <property type="match status" value="1"/>
</dbReference>
<protein>
    <submittedName>
        <fullName evidence="4">Heavy metal transport/detoxification protein</fullName>
    </submittedName>
</protein>
<dbReference type="InterPro" id="IPR017969">
    <property type="entry name" value="Heavy-metal-associated_CS"/>
</dbReference>
<evidence type="ECO:0000313" key="4">
    <source>
        <dbReference type="EMBL" id="CAL1238896.1"/>
    </source>
</evidence>
<evidence type="ECO:0000256" key="2">
    <source>
        <dbReference type="SAM" id="Phobius"/>
    </source>
</evidence>
<dbReference type="Gene3D" id="3.30.70.100">
    <property type="match status" value="1"/>
</dbReference>
<feature type="transmembrane region" description="Helical" evidence="2">
    <location>
        <begin position="244"/>
        <end position="266"/>
    </location>
</feature>
<feature type="domain" description="HMA" evidence="3">
    <location>
        <begin position="4"/>
        <end position="70"/>
    </location>
</feature>
<dbReference type="InterPro" id="IPR006121">
    <property type="entry name" value="HMA_dom"/>
</dbReference>
<dbReference type="InterPro" id="IPR008972">
    <property type="entry name" value="Cupredoxin"/>
</dbReference>
<keyword evidence="5" id="KW-1185">Reference proteome</keyword>
<dbReference type="Proteomes" id="UP001497493">
    <property type="component" value="Chromosome"/>
</dbReference>
<keyword evidence="2" id="KW-0472">Membrane</keyword>
<keyword evidence="1" id="KW-0479">Metal-binding</keyword>
<feature type="transmembrane region" description="Helical" evidence="2">
    <location>
        <begin position="308"/>
        <end position="329"/>
    </location>
</feature>
<feature type="transmembrane region" description="Helical" evidence="2">
    <location>
        <begin position="85"/>
        <end position="106"/>
    </location>
</feature>
<sequence length="474" mass="50577">MVLRTQTLRIGGMHCQGCETVIERAVARLAGVRAVKASYGTGTLKVTFDRAQTPPDLIAETIQRQGYQCLALPARASPLGTLGRVLVALVGLAAIGALLAVGGALAERFEVPQFERGMSDGLLFLAGLATGCHCIGMCGGFVVGYVTRAARRSLGSAVLPHLLYGFGKLLSYTVIGGAFGLLGGVIAFTPALRGYAAIAAGAFLILFGLRLLDWFPGLSHLRIPMPRCLARWVGGTARRHRGPLLVGLLNGLMIACGPLQAMYVMAAGSGSGIEGARMLLIFGLGTLPLMLGFGLLTGMVSNQVTRGLLKASAVVVVTLGLLMVNRGLVLEASGYDLRSLAARAQRQWGALTDTLGRPTLTWNTHDFPWLELHWETPRVAGPPPAPTEILVIRSELTGEGFQPDNFTFKADVPVRWIIDGKAITPCNRRLVVPALGLDLELHLGPNLVEFTPREPGLIRWSCWMGMLRGTFVIE</sequence>
<evidence type="ECO:0000256" key="1">
    <source>
        <dbReference type="ARBA" id="ARBA00022723"/>
    </source>
</evidence>
<dbReference type="InterPro" id="IPR039447">
    <property type="entry name" value="UreH-like_TM_dom"/>
</dbReference>
<accession>A0ABP1C3Z0</accession>
<evidence type="ECO:0000313" key="5">
    <source>
        <dbReference type="Proteomes" id="UP001497493"/>
    </source>
</evidence>
<evidence type="ECO:0000259" key="3">
    <source>
        <dbReference type="PROSITE" id="PS50846"/>
    </source>
</evidence>
<dbReference type="Pfam" id="PF00403">
    <property type="entry name" value="HMA"/>
    <property type="match status" value="1"/>
</dbReference>
<dbReference type="InterPro" id="IPR036163">
    <property type="entry name" value="HMA_dom_sf"/>
</dbReference>
<feature type="transmembrane region" description="Helical" evidence="2">
    <location>
        <begin position="194"/>
        <end position="212"/>
    </location>
</feature>
<feature type="transmembrane region" description="Helical" evidence="2">
    <location>
        <begin position="122"/>
        <end position="148"/>
    </location>
</feature>
<name>A0ABP1C3Z0_9GAMM</name>
<dbReference type="EMBL" id="OZ026884">
    <property type="protein sequence ID" value="CAL1238896.1"/>
    <property type="molecule type" value="Genomic_DNA"/>
</dbReference>
<dbReference type="CDD" id="cd00371">
    <property type="entry name" value="HMA"/>
    <property type="match status" value="1"/>
</dbReference>
<dbReference type="Gene3D" id="2.60.40.420">
    <property type="entry name" value="Cupredoxins - blue copper proteins"/>
    <property type="match status" value="1"/>
</dbReference>
<dbReference type="PROSITE" id="PS01047">
    <property type="entry name" value="HMA_1"/>
    <property type="match status" value="1"/>
</dbReference>
<dbReference type="SUPFAM" id="SSF55008">
    <property type="entry name" value="HMA, heavy metal-associated domain"/>
    <property type="match status" value="1"/>
</dbReference>
<organism evidence="4 5">
    <name type="scientific">Candidatus Methylocalor cossyra</name>
    <dbReference type="NCBI Taxonomy" id="3108543"/>
    <lineage>
        <taxon>Bacteria</taxon>
        <taxon>Pseudomonadati</taxon>
        <taxon>Pseudomonadota</taxon>
        <taxon>Gammaproteobacteria</taxon>
        <taxon>Methylococcales</taxon>
        <taxon>Methylococcaceae</taxon>
        <taxon>Candidatus Methylocalor</taxon>
    </lineage>
</organism>
<gene>
    <name evidence="4" type="ORF">MECH1_V1_0115</name>
</gene>
<keyword evidence="2" id="KW-0812">Transmembrane</keyword>
<proteinExistence type="predicted"/>
<dbReference type="RefSeq" id="WP_348758504.1">
    <property type="nucleotide sequence ID" value="NZ_OZ026884.1"/>
</dbReference>
<keyword evidence="2" id="KW-1133">Transmembrane helix</keyword>